<dbReference type="Pfam" id="PF02452">
    <property type="entry name" value="PemK_toxin"/>
    <property type="match status" value="1"/>
</dbReference>
<dbReference type="Proteomes" id="UP000046155">
    <property type="component" value="Unassembled WGS sequence"/>
</dbReference>
<comment type="similarity">
    <text evidence="1 3">Belongs to the PemK/MazF family.</text>
</comment>
<dbReference type="EMBL" id="CDRZ01000260">
    <property type="protein sequence ID" value="CEO89840.1"/>
    <property type="molecule type" value="Genomic_DNA"/>
</dbReference>
<evidence type="ECO:0000256" key="2">
    <source>
        <dbReference type="ARBA" id="ARBA00022649"/>
    </source>
</evidence>
<accession>A0A0B7MIH7</accession>
<dbReference type="EC" id="3.1.-.-" evidence="3"/>
<keyword evidence="3 4" id="KW-0378">Hydrolase</keyword>
<keyword evidence="2" id="KW-1277">Toxin-antitoxin system</keyword>
<protein>
    <recommendedName>
        <fullName evidence="3">mRNA interferase</fullName>
        <ecNumber evidence="3">3.1.-.-</ecNumber>
    </recommendedName>
</protein>
<organism evidence="4 5">
    <name type="scientific">Syntrophaceticus schinkii</name>
    <dbReference type="NCBI Taxonomy" id="499207"/>
    <lineage>
        <taxon>Bacteria</taxon>
        <taxon>Bacillati</taxon>
        <taxon>Bacillota</taxon>
        <taxon>Clostridia</taxon>
        <taxon>Thermoanaerobacterales</taxon>
        <taxon>Thermoanaerobacterales Family III. Incertae Sedis</taxon>
        <taxon>Syntrophaceticus</taxon>
    </lineage>
</organism>
<dbReference type="GO" id="GO:0004521">
    <property type="term" value="F:RNA endonuclease activity"/>
    <property type="evidence" value="ECO:0007669"/>
    <property type="project" value="TreeGrafter"/>
</dbReference>
<evidence type="ECO:0000256" key="3">
    <source>
        <dbReference type="PIRNR" id="PIRNR033490"/>
    </source>
</evidence>
<comment type="function">
    <text evidence="3">Toxic component of a type II toxin-antitoxin (TA) system.</text>
</comment>
<keyword evidence="3" id="KW-0540">Nuclease</keyword>
<dbReference type="PANTHER" id="PTHR33988:SF2">
    <property type="entry name" value="ENDORIBONUCLEASE MAZF"/>
    <property type="match status" value="1"/>
</dbReference>
<keyword evidence="3" id="KW-0255">Endonuclease</keyword>
<dbReference type="AlphaFoldDB" id="A0A0B7MIH7"/>
<dbReference type="RefSeq" id="WP_044665708.1">
    <property type="nucleotide sequence ID" value="NZ_CDRZ01000260.1"/>
</dbReference>
<sequence length="112" mass="12161">MNIKRGDVFLVNFNPARGSEQAGCRPSVVIQNNVGNSHGSTTIIAAITTTVNKIYPFMVRLSIGESGLDKESAVNLAQILTIDKTRLVNKLGCLSDERMDEVDKAIKLSLDL</sequence>
<dbReference type="SUPFAM" id="SSF50118">
    <property type="entry name" value="Cell growth inhibitor/plasmid maintenance toxic component"/>
    <property type="match status" value="1"/>
</dbReference>
<gene>
    <name evidence="4" type="primary">mazF</name>
    <name evidence="4" type="ORF">SSCH_610006</name>
</gene>
<dbReference type="GO" id="GO:0003677">
    <property type="term" value="F:DNA binding"/>
    <property type="evidence" value="ECO:0007669"/>
    <property type="project" value="InterPro"/>
</dbReference>
<dbReference type="Gene3D" id="2.30.30.110">
    <property type="match status" value="1"/>
</dbReference>
<dbReference type="InterPro" id="IPR011067">
    <property type="entry name" value="Plasmid_toxin/cell-grow_inhib"/>
</dbReference>
<proteinExistence type="inferred from homology"/>
<dbReference type="OrthoDB" id="9808744at2"/>
<dbReference type="GO" id="GO:0006402">
    <property type="term" value="P:mRNA catabolic process"/>
    <property type="evidence" value="ECO:0007669"/>
    <property type="project" value="TreeGrafter"/>
</dbReference>
<dbReference type="GO" id="GO:0016787">
    <property type="term" value="F:hydrolase activity"/>
    <property type="evidence" value="ECO:0007669"/>
    <property type="project" value="UniProtKB-KW"/>
</dbReference>
<evidence type="ECO:0000256" key="1">
    <source>
        <dbReference type="ARBA" id="ARBA00007521"/>
    </source>
</evidence>
<name>A0A0B7MIH7_9FIRM</name>
<dbReference type="PIRSF" id="PIRSF033490">
    <property type="entry name" value="MazF"/>
    <property type="match status" value="1"/>
</dbReference>
<evidence type="ECO:0000313" key="5">
    <source>
        <dbReference type="Proteomes" id="UP000046155"/>
    </source>
</evidence>
<dbReference type="GO" id="GO:0016075">
    <property type="term" value="P:rRNA catabolic process"/>
    <property type="evidence" value="ECO:0007669"/>
    <property type="project" value="TreeGrafter"/>
</dbReference>
<evidence type="ECO:0000313" key="4">
    <source>
        <dbReference type="EMBL" id="CEO89840.1"/>
    </source>
</evidence>
<reference evidence="5" key="1">
    <citation type="submission" date="2015-01" db="EMBL/GenBank/DDBJ databases">
        <authorList>
            <person name="Manzoor Shahid"/>
            <person name="Zubair Saima"/>
        </authorList>
    </citation>
    <scope>NUCLEOTIDE SEQUENCE [LARGE SCALE GENOMIC DNA]</scope>
    <source>
        <strain evidence="5">Sp3</strain>
    </source>
</reference>
<dbReference type="InterPro" id="IPR003477">
    <property type="entry name" value="PemK-like"/>
</dbReference>
<dbReference type="PANTHER" id="PTHR33988">
    <property type="entry name" value="ENDORIBONUCLEASE MAZF-RELATED"/>
    <property type="match status" value="1"/>
</dbReference>
<keyword evidence="5" id="KW-1185">Reference proteome</keyword>